<feature type="signal peptide" evidence="1">
    <location>
        <begin position="1"/>
        <end position="24"/>
    </location>
</feature>
<dbReference type="RefSeq" id="WP_345074538.1">
    <property type="nucleotide sequence ID" value="NZ_BAABDJ010000037.1"/>
</dbReference>
<sequence>MRYRLLLIVPSLLSLLTACSKQNAGPRLDLVGSGRYVSFNRDDTRPGDTLTFKLYADTRDAEVPLRRVRILVTYTPLKNPVSYPQGFVPGSVPADREFTYLDSAITTKDFVLQTTFNARTTSGREQWRFEAEDAGGNTVRRGFRLQVRNNDSANAYHGYTAQLQAPNGNGNRRSFLALLPGLTLPRYTVRANADARNIVDVVYVANQSGIYLAAPNDALVTHVPKWTTRPTEFRTTTLDKTGFDGADTSGELIAAFGTPATPPLTHTDPIAKGKVYAFRTKDQKSGLLYVQDILLTTPVPTVLLQVRITK</sequence>
<organism evidence="2 3">
    <name type="scientific">Hymenobacter fastidiosus</name>
    <dbReference type="NCBI Taxonomy" id="486264"/>
    <lineage>
        <taxon>Bacteria</taxon>
        <taxon>Pseudomonadati</taxon>
        <taxon>Bacteroidota</taxon>
        <taxon>Cytophagia</taxon>
        <taxon>Cytophagales</taxon>
        <taxon>Hymenobacteraceae</taxon>
        <taxon>Hymenobacter</taxon>
    </lineage>
</organism>
<evidence type="ECO:0008006" key="4">
    <source>
        <dbReference type="Google" id="ProtNLM"/>
    </source>
</evidence>
<gene>
    <name evidence="2" type="ORF">GCM10022408_33160</name>
</gene>
<protein>
    <recommendedName>
        <fullName evidence="4">DUF5007 domain-containing protein</fullName>
    </recommendedName>
</protein>
<dbReference type="EMBL" id="BAABDJ010000037">
    <property type="protein sequence ID" value="GAA4016979.1"/>
    <property type="molecule type" value="Genomic_DNA"/>
</dbReference>
<keyword evidence="1" id="KW-0732">Signal</keyword>
<evidence type="ECO:0000313" key="3">
    <source>
        <dbReference type="Proteomes" id="UP001500567"/>
    </source>
</evidence>
<proteinExistence type="predicted"/>
<reference evidence="3" key="1">
    <citation type="journal article" date="2019" name="Int. J. Syst. Evol. Microbiol.">
        <title>The Global Catalogue of Microorganisms (GCM) 10K type strain sequencing project: providing services to taxonomists for standard genome sequencing and annotation.</title>
        <authorList>
            <consortium name="The Broad Institute Genomics Platform"/>
            <consortium name="The Broad Institute Genome Sequencing Center for Infectious Disease"/>
            <person name="Wu L."/>
            <person name="Ma J."/>
        </authorList>
    </citation>
    <scope>NUCLEOTIDE SEQUENCE [LARGE SCALE GENOMIC DNA]</scope>
    <source>
        <strain evidence="3">JCM 17224</strain>
    </source>
</reference>
<name>A0ABP7SV73_9BACT</name>
<feature type="chain" id="PRO_5046335957" description="DUF5007 domain-containing protein" evidence="1">
    <location>
        <begin position="25"/>
        <end position="310"/>
    </location>
</feature>
<dbReference type="PROSITE" id="PS51257">
    <property type="entry name" value="PROKAR_LIPOPROTEIN"/>
    <property type="match status" value="1"/>
</dbReference>
<evidence type="ECO:0000313" key="2">
    <source>
        <dbReference type="EMBL" id="GAA4016979.1"/>
    </source>
</evidence>
<evidence type="ECO:0000256" key="1">
    <source>
        <dbReference type="SAM" id="SignalP"/>
    </source>
</evidence>
<dbReference type="Proteomes" id="UP001500567">
    <property type="component" value="Unassembled WGS sequence"/>
</dbReference>
<comment type="caution">
    <text evidence="2">The sequence shown here is derived from an EMBL/GenBank/DDBJ whole genome shotgun (WGS) entry which is preliminary data.</text>
</comment>
<keyword evidence="3" id="KW-1185">Reference proteome</keyword>
<accession>A0ABP7SV73</accession>